<reference evidence="2" key="1">
    <citation type="journal article" date="2011" name="Genome Biol.">
        <title>Comparative genomics of the social amoebae Dictyostelium discoideum and Dictyostelium purpureum.</title>
        <authorList>
            <consortium name="US DOE Joint Genome Institute (JGI-PGF)"/>
            <person name="Sucgang R."/>
            <person name="Kuo A."/>
            <person name="Tian X."/>
            <person name="Salerno W."/>
            <person name="Parikh A."/>
            <person name="Feasley C.L."/>
            <person name="Dalin E."/>
            <person name="Tu H."/>
            <person name="Huang E."/>
            <person name="Barry K."/>
            <person name="Lindquist E."/>
            <person name="Shapiro H."/>
            <person name="Bruce D."/>
            <person name="Schmutz J."/>
            <person name="Salamov A."/>
            <person name="Fey P."/>
            <person name="Gaudet P."/>
            <person name="Anjard C."/>
            <person name="Babu M.M."/>
            <person name="Basu S."/>
            <person name="Bushmanova Y."/>
            <person name="van der Wel H."/>
            <person name="Katoh-Kurasawa M."/>
            <person name="Dinh C."/>
            <person name="Coutinho P.M."/>
            <person name="Saito T."/>
            <person name="Elias M."/>
            <person name="Schaap P."/>
            <person name="Kay R.R."/>
            <person name="Henrissat B."/>
            <person name="Eichinger L."/>
            <person name="Rivero F."/>
            <person name="Putnam N.H."/>
            <person name="West C.M."/>
            <person name="Loomis W.F."/>
            <person name="Chisholm R.L."/>
            <person name="Shaulsky G."/>
            <person name="Strassmann J.E."/>
            <person name="Queller D.C."/>
            <person name="Kuspa A."/>
            <person name="Grigoriev I.V."/>
        </authorList>
    </citation>
    <scope>NUCLEOTIDE SEQUENCE [LARGE SCALE GENOMIC DNA]</scope>
    <source>
        <strain evidence="2">QSDP1</strain>
    </source>
</reference>
<name>F0Z7N1_DICPU</name>
<keyword evidence="2" id="KW-1185">Reference proteome</keyword>
<organism evidence="1 2">
    <name type="scientific">Dictyostelium purpureum</name>
    <name type="common">Slime mold</name>
    <dbReference type="NCBI Taxonomy" id="5786"/>
    <lineage>
        <taxon>Eukaryota</taxon>
        <taxon>Amoebozoa</taxon>
        <taxon>Evosea</taxon>
        <taxon>Eumycetozoa</taxon>
        <taxon>Dictyostelia</taxon>
        <taxon>Dictyosteliales</taxon>
        <taxon>Dictyosteliaceae</taxon>
        <taxon>Dictyostelium</taxon>
    </lineage>
</organism>
<protein>
    <submittedName>
        <fullName evidence="1">Uncharacterized protein</fullName>
    </submittedName>
</protein>
<dbReference type="Proteomes" id="UP000001064">
    <property type="component" value="Unassembled WGS sequence"/>
</dbReference>
<dbReference type="EMBL" id="GL870947">
    <property type="protein sequence ID" value="EGC40093.1"/>
    <property type="molecule type" value="Genomic_DNA"/>
</dbReference>
<gene>
    <name evidence="1" type="ORF">DICPUDRAFT_74408</name>
</gene>
<proteinExistence type="predicted"/>
<dbReference type="GeneID" id="10509347"/>
<accession>F0Z7N1</accession>
<dbReference type="InParanoid" id="F0Z7N1"/>
<evidence type="ECO:0000313" key="2">
    <source>
        <dbReference type="Proteomes" id="UP000001064"/>
    </source>
</evidence>
<dbReference type="KEGG" id="dpp:DICPUDRAFT_74408"/>
<dbReference type="VEuPathDB" id="AmoebaDB:DICPUDRAFT_74408"/>
<evidence type="ECO:0000313" key="1">
    <source>
        <dbReference type="EMBL" id="EGC40093.1"/>
    </source>
</evidence>
<dbReference type="RefSeq" id="XP_003283442.1">
    <property type="nucleotide sequence ID" value="XM_003283394.1"/>
</dbReference>
<sequence length="231" mass="28510">MCDSKSDINFILNNRINTIEYILENKNSIIKDIKIKKTQIPTHPPYEYHNEERIYQYYECKDIDFIENCQFLEFIMRNNCMNSDILKWVVKMFKHFNFDRTHVAFRLLAIDYFIKYFHYRPLQSHNEKDVIEMMVNIFLDYSNRVLCRCYDIQMLLNQEMFVKVLFNFLDGRRFEKWFMDHYKTDRDLLEWKFSIINDFAKDYCGLEITMQDCIEYINGRSKYYTNRLTIN</sequence>
<dbReference type="AlphaFoldDB" id="F0Z7N1"/>